<organism evidence="7 8">
    <name type="scientific">Cohnella rhizosphaerae</name>
    <dbReference type="NCBI Taxonomy" id="1457232"/>
    <lineage>
        <taxon>Bacteria</taxon>
        <taxon>Bacillati</taxon>
        <taxon>Bacillota</taxon>
        <taxon>Bacilli</taxon>
        <taxon>Bacillales</taxon>
        <taxon>Paenibacillaceae</taxon>
        <taxon>Cohnella</taxon>
    </lineage>
</organism>
<keyword evidence="1" id="KW-1003">Cell membrane</keyword>
<feature type="region of interest" description="Disordered" evidence="6">
    <location>
        <begin position="14"/>
        <end position="43"/>
    </location>
</feature>
<sequence>MILSVLAGCAGNNNEPAASSSPAASSPASSSPGASAAGSGDADKPKVTITALKYKYGEVPPTDKNGVKLINEHFNVDYQINVIPQGSYSDKLSAVFASGTLPDIISFEGDDAWNRYPKFAKQGAFADLDSIIQQYPSMSGVPDYIYDQFKVDGKIYAIPTFSPARSVFSIMIRKDWLDNLNLSVPTSYEELKKVALAFTNDDPDKNGKKRYLRLRTGQRPESEAEYGHVLGPYGLVSQRRARPLHSRLHRSGIQGSRSNARRPLQARRGHAGLCHA</sequence>
<gene>
    <name evidence="7" type="ORF">OMP40_32875</name>
</gene>
<keyword evidence="4" id="KW-0564">Palmitate</keyword>
<dbReference type="EMBL" id="JAPDIA010000008">
    <property type="protein sequence ID" value="MDG0813554.1"/>
    <property type="molecule type" value="Genomic_DNA"/>
</dbReference>
<protein>
    <submittedName>
        <fullName evidence="7">Extracellular solute-binding protein</fullName>
    </submittedName>
</protein>
<reference evidence="7" key="1">
    <citation type="submission" date="2022-10" db="EMBL/GenBank/DDBJ databases">
        <title>Comparative genomic analysis of Cohnella hashimotonis sp. nov., isolated from the International Space Station.</title>
        <authorList>
            <person name="Simpson A."/>
            <person name="Venkateswaran K."/>
        </authorList>
    </citation>
    <scope>NUCLEOTIDE SEQUENCE</scope>
    <source>
        <strain evidence="7">DSM 28161</strain>
    </source>
</reference>
<dbReference type="PANTHER" id="PTHR43649">
    <property type="entry name" value="ARABINOSE-BINDING PROTEIN-RELATED"/>
    <property type="match status" value="1"/>
</dbReference>
<comment type="caution">
    <text evidence="7">The sequence shown here is derived from an EMBL/GenBank/DDBJ whole genome shotgun (WGS) entry which is preliminary data.</text>
</comment>
<dbReference type="Gene3D" id="3.40.190.10">
    <property type="entry name" value="Periplasmic binding protein-like II"/>
    <property type="match status" value="1"/>
</dbReference>
<dbReference type="RefSeq" id="WP_277537564.1">
    <property type="nucleotide sequence ID" value="NZ_JAPDIA010000008.1"/>
</dbReference>
<dbReference type="Proteomes" id="UP001153404">
    <property type="component" value="Unassembled WGS sequence"/>
</dbReference>
<evidence type="ECO:0000256" key="1">
    <source>
        <dbReference type="ARBA" id="ARBA00022475"/>
    </source>
</evidence>
<dbReference type="InterPro" id="IPR006059">
    <property type="entry name" value="SBP"/>
</dbReference>
<accession>A0A9X4QWD1</accession>
<evidence type="ECO:0000313" key="7">
    <source>
        <dbReference type="EMBL" id="MDG0813554.1"/>
    </source>
</evidence>
<feature type="compositionally biased region" description="Low complexity" evidence="6">
    <location>
        <begin position="16"/>
        <end position="40"/>
    </location>
</feature>
<evidence type="ECO:0000256" key="6">
    <source>
        <dbReference type="SAM" id="MobiDB-lite"/>
    </source>
</evidence>
<evidence type="ECO:0000256" key="5">
    <source>
        <dbReference type="ARBA" id="ARBA00023288"/>
    </source>
</evidence>
<evidence type="ECO:0000256" key="4">
    <source>
        <dbReference type="ARBA" id="ARBA00023139"/>
    </source>
</evidence>
<proteinExistence type="predicted"/>
<evidence type="ECO:0000256" key="2">
    <source>
        <dbReference type="ARBA" id="ARBA00022729"/>
    </source>
</evidence>
<evidence type="ECO:0000256" key="3">
    <source>
        <dbReference type="ARBA" id="ARBA00023136"/>
    </source>
</evidence>
<dbReference type="PANTHER" id="PTHR43649:SF33">
    <property type="entry name" value="POLYGALACTURONAN_RHAMNOGALACTURONAN-BINDING PROTEIN YTCQ"/>
    <property type="match status" value="1"/>
</dbReference>
<dbReference type="InterPro" id="IPR050490">
    <property type="entry name" value="Bact_solute-bd_prot1"/>
</dbReference>
<keyword evidence="5" id="KW-0449">Lipoprotein</keyword>
<dbReference type="SUPFAM" id="SSF53850">
    <property type="entry name" value="Periplasmic binding protein-like II"/>
    <property type="match status" value="1"/>
</dbReference>
<feature type="region of interest" description="Disordered" evidence="6">
    <location>
        <begin position="250"/>
        <end position="276"/>
    </location>
</feature>
<name>A0A9X4QWD1_9BACL</name>
<evidence type="ECO:0000313" key="8">
    <source>
        <dbReference type="Proteomes" id="UP001153404"/>
    </source>
</evidence>
<keyword evidence="3" id="KW-0472">Membrane</keyword>
<dbReference type="AlphaFoldDB" id="A0A9X4QWD1"/>
<keyword evidence="8" id="KW-1185">Reference proteome</keyword>
<keyword evidence="2" id="KW-0732">Signal</keyword>
<dbReference type="Pfam" id="PF01547">
    <property type="entry name" value="SBP_bac_1"/>
    <property type="match status" value="1"/>
</dbReference>